<sequence>MGIEDEVREQKDASEGEKAQIEVGSSDTTASGTQDGAESARVEVPASPESDKSATKSPTLSDVADSPREKGRRPSKGPSALEQVMSKTRMMHLPPKQKNEEAKHLEDFERMMKAHKAFEKKKEAELAEKRRKKDEERREASAVWEKDILPSWTRARKDERLRQVWWKGAPPAFRGRVWALAIGNAQMLPRNLLDLASKSISEHKKDGTFPKGVSEEIREDVKNTLPSLKLFQEGTGPMNEDLVNLLEAYVVKRGITLYHKGTSSLAALLLINQPPSSAFISLLNLIWSRPWLKAIHSVKPAMSRYTEMKGFERVFDTLLADQMPKVYANMLARGLSISETILRAWVAHMFGKWLDCDTVMRLWDVILLDESDSLIYRICLALVQTLESRLYVPDKEEMRSVLEGTNQAALRIWRRERAPLLVVPLDNIYEQYGINEEVIFRALEAQESWWKQSTLERLLDRELAG</sequence>
<evidence type="ECO:0000313" key="1">
    <source>
        <dbReference type="EMBL" id="PWN51760.1"/>
    </source>
</evidence>
<dbReference type="EMBL" id="KZ819819">
    <property type="protein sequence ID" value="PWN51760.1"/>
    <property type="molecule type" value="Genomic_DNA"/>
</dbReference>
<organism evidence="1 2">
    <name type="scientific">Violaceomyces palustris</name>
    <dbReference type="NCBI Taxonomy" id="1673888"/>
    <lineage>
        <taxon>Eukaryota</taxon>
        <taxon>Fungi</taxon>
        <taxon>Dikarya</taxon>
        <taxon>Basidiomycota</taxon>
        <taxon>Ustilaginomycotina</taxon>
        <taxon>Ustilaginomycetes</taxon>
        <taxon>Violaceomycetales</taxon>
        <taxon>Violaceomycetaceae</taxon>
        <taxon>Violaceomyces</taxon>
    </lineage>
</organism>
<proteinExistence type="predicted"/>
<accession>A0ACD0P0Y9</accession>
<evidence type="ECO:0000313" key="2">
    <source>
        <dbReference type="Proteomes" id="UP000245626"/>
    </source>
</evidence>
<reference evidence="1 2" key="1">
    <citation type="journal article" date="2018" name="Mol. Biol. Evol.">
        <title>Broad Genomic Sampling Reveals a Smut Pathogenic Ancestry of the Fungal Clade Ustilaginomycotina.</title>
        <authorList>
            <person name="Kijpornyongpan T."/>
            <person name="Mondo S.J."/>
            <person name="Barry K."/>
            <person name="Sandor L."/>
            <person name="Lee J."/>
            <person name="Lipzen A."/>
            <person name="Pangilinan J."/>
            <person name="LaButti K."/>
            <person name="Hainaut M."/>
            <person name="Henrissat B."/>
            <person name="Grigoriev I.V."/>
            <person name="Spatafora J.W."/>
            <person name="Aime M.C."/>
        </authorList>
    </citation>
    <scope>NUCLEOTIDE SEQUENCE [LARGE SCALE GENOMIC DNA]</scope>
    <source>
        <strain evidence="1 2">SA 807</strain>
    </source>
</reference>
<keyword evidence="2" id="KW-1185">Reference proteome</keyword>
<protein>
    <submittedName>
        <fullName evidence="1">RabGAP/TBC</fullName>
    </submittedName>
</protein>
<gene>
    <name evidence="1" type="ORF">IE53DRAFT_341820</name>
</gene>
<name>A0ACD0P0Y9_9BASI</name>
<dbReference type="Proteomes" id="UP000245626">
    <property type="component" value="Unassembled WGS sequence"/>
</dbReference>